<evidence type="ECO:0000313" key="28">
    <source>
        <dbReference type="Proteomes" id="UP000488956"/>
    </source>
</evidence>
<dbReference type="EMBL" id="QXGB01000377">
    <property type="protein sequence ID" value="KAE9217305.1"/>
    <property type="molecule type" value="Genomic_DNA"/>
</dbReference>
<evidence type="ECO:0000256" key="5">
    <source>
        <dbReference type="ARBA" id="ARBA00023002"/>
    </source>
</evidence>
<evidence type="ECO:0000313" key="23">
    <source>
        <dbReference type="Proteomes" id="UP000440367"/>
    </source>
</evidence>
<feature type="domain" description="Heme haloperoxidase family profile" evidence="10">
    <location>
        <begin position="43"/>
        <end position="256"/>
    </location>
</feature>
<dbReference type="OrthoDB" id="407298at2759"/>
<dbReference type="Pfam" id="PF01328">
    <property type="entry name" value="Peroxidase_2"/>
    <property type="match status" value="1"/>
</dbReference>
<evidence type="ECO:0000313" key="20">
    <source>
        <dbReference type="Proteomes" id="UP000429523"/>
    </source>
</evidence>
<evidence type="ECO:0000313" key="19">
    <source>
        <dbReference type="EMBL" id="KAE9314870.1"/>
    </source>
</evidence>
<sequence length="271" mass="29519">MVKQPPNSALLVLVPLLVTAVLNAFFSSNQVALVSPQHLDLTGEHTYSRPSGDDVSGFKNSPAKNHRSPCPALNALANHGYLPRDGKNVSPLLLQAALVEVYNLDKSLAEFLVSTLAVKFSLADLGEHNVVEHDASLVHDDSCKGTDPSSVNTTLASSMLTRGNEGQHITRMTLAAYRYEREADSAANTPDFEETFTAQRALTSYSESAIMLLVMGDDATMSISVDHARSFLVDERIPDDYEKPKVPVTLFRSLWITLQLKVLALLSLVLV</sequence>
<dbReference type="Proteomes" id="UP000429523">
    <property type="component" value="Unassembled WGS sequence"/>
</dbReference>
<evidence type="ECO:0000256" key="4">
    <source>
        <dbReference type="ARBA" id="ARBA00022723"/>
    </source>
</evidence>
<keyword evidence="4" id="KW-0479">Metal-binding</keyword>
<dbReference type="EMBL" id="QXGA01000332">
    <property type="protein sequence ID" value="KAE9147692.1"/>
    <property type="molecule type" value="Genomic_DNA"/>
</dbReference>
<keyword evidence="6" id="KW-0408">Iron</keyword>
<dbReference type="Proteomes" id="UP000488956">
    <property type="component" value="Unassembled WGS sequence"/>
</dbReference>
<dbReference type="EMBL" id="QXFX01000358">
    <property type="protein sequence ID" value="KAE9118821.1"/>
    <property type="molecule type" value="Genomic_DNA"/>
</dbReference>
<dbReference type="GO" id="GO:0004601">
    <property type="term" value="F:peroxidase activity"/>
    <property type="evidence" value="ECO:0007669"/>
    <property type="project" value="UniProtKB-KW"/>
</dbReference>
<evidence type="ECO:0000313" key="13">
    <source>
        <dbReference type="EMBL" id="KAE9118821.1"/>
    </source>
</evidence>
<evidence type="ECO:0000256" key="7">
    <source>
        <dbReference type="ARBA" id="ARBA00025795"/>
    </source>
</evidence>
<evidence type="ECO:0000256" key="6">
    <source>
        <dbReference type="ARBA" id="ARBA00023004"/>
    </source>
</evidence>
<protein>
    <recommendedName>
        <fullName evidence="10">Heme haloperoxidase family profile domain-containing protein</fullName>
    </recommendedName>
</protein>
<organism evidence="19 22">
    <name type="scientific">Phytophthora fragariae</name>
    <dbReference type="NCBI Taxonomy" id="53985"/>
    <lineage>
        <taxon>Eukaryota</taxon>
        <taxon>Sar</taxon>
        <taxon>Stramenopiles</taxon>
        <taxon>Oomycota</taxon>
        <taxon>Peronosporomycetes</taxon>
        <taxon>Peronosporales</taxon>
        <taxon>Peronosporaceae</taxon>
        <taxon>Phytophthora</taxon>
    </lineage>
</organism>
<evidence type="ECO:0000256" key="2">
    <source>
        <dbReference type="ARBA" id="ARBA00022559"/>
    </source>
</evidence>
<dbReference type="PANTHER" id="PTHR33577">
    <property type="entry name" value="STERIGMATOCYSTIN BIOSYNTHESIS PEROXIDASE STCC-RELATED"/>
    <property type="match status" value="1"/>
</dbReference>
<dbReference type="Proteomes" id="UP000441208">
    <property type="component" value="Unassembled WGS sequence"/>
</dbReference>
<keyword evidence="2" id="KW-0575">Peroxidase</keyword>
<evidence type="ECO:0000256" key="3">
    <source>
        <dbReference type="ARBA" id="ARBA00022617"/>
    </source>
</evidence>
<dbReference type="Proteomes" id="UP000440367">
    <property type="component" value="Unassembled WGS sequence"/>
</dbReference>
<dbReference type="EMBL" id="QXGD01000157">
    <property type="protein sequence ID" value="KAE9250123.1"/>
    <property type="molecule type" value="Genomic_DNA"/>
</dbReference>
<comment type="similarity">
    <text evidence="7">Belongs to the chloroperoxidase family.</text>
</comment>
<keyword evidence="5" id="KW-0560">Oxidoreductase</keyword>
<evidence type="ECO:0000256" key="8">
    <source>
        <dbReference type="SAM" id="MobiDB-lite"/>
    </source>
</evidence>
<dbReference type="PANTHER" id="PTHR33577:SF9">
    <property type="entry name" value="PEROXIDASE STCC"/>
    <property type="match status" value="1"/>
</dbReference>
<evidence type="ECO:0000313" key="26">
    <source>
        <dbReference type="Proteomes" id="UP000460718"/>
    </source>
</evidence>
<feature type="chain" id="PRO_5033525056" description="Heme haloperoxidase family profile domain-containing protein" evidence="9">
    <location>
        <begin position="25"/>
        <end position="271"/>
    </location>
</feature>
<evidence type="ECO:0000313" key="16">
    <source>
        <dbReference type="EMBL" id="KAE9217305.1"/>
    </source>
</evidence>
<evidence type="ECO:0000313" key="11">
    <source>
        <dbReference type="EMBL" id="KAE8940695.1"/>
    </source>
</evidence>
<evidence type="ECO:0000313" key="25">
    <source>
        <dbReference type="Proteomes" id="UP000441208"/>
    </source>
</evidence>
<comment type="cofactor">
    <cofactor evidence="1">
        <name>heme b</name>
        <dbReference type="ChEBI" id="CHEBI:60344"/>
    </cofactor>
</comment>
<dbReference type="InterPro" id="IPR036851">
    <property type="entry name" value="Chloroperoxidase-like_sf"/>
</dbReference>
<reference evidence="20 21" key="1">
    <citation type="submission" date="2018-08" db="EMBL/GenBank/DDBJ databases">
        <title>Genomic investigation of the strawberry pathogen Phytophthora fragariae indicates pathogenicity is determined by transcriptional variation in three key races.</title>
        <authorList>
            <person name="Adams T.M."/>
            <person name="Armitage A.D."/>
            <person name="Sobczyk M.K."/>
            <person name="Bates H.J."/>
            <person name="Dunwell J.M."/>
            <person name="Nellist C.F."/>
            <person name="Harrison R.J."/>
        </authorList>
    </citation>
    <scope>NUCLEOTIDE SEQUENCE [LARGE SCALE GENOMIC DNA]</scope>
    <source>
        <strain evidence="19 22">A4</strain>
        <strain evidence="18 23">BC-1</strain>
        <strain evidence="17 27">BC-23</strain>
        <strain evidence="16 21">NOV-27</strain>
        <strain evidence="15 24">NOV-5</strain>
        <strain evidence="14 25">NOV-71</strain>
        <strain evidence="11 20">NOV-9</strain>
        <strain evidence="13 28">ONT-3</strain>
        <strain evidence="12 26">SCRP245</strain>
    </source>
</reference>
<evidence type="ECO:0000313" key="17">
    <source>
        <dbReference type="EMBL" id="KAE9240701.1"/>
    </source>
</evidence>
<evidence type="ECO:0000313" key="18">
    <source>
        <dbReference type="EMBL" id="KAE9250123.1"/>
    </source>
</evidence>
<evidence type="ECO:0000313" key="22">
    <source>
        <dbReference type="Proteomes" id="UP000437068"/>
    </source>
</evidence>
<evidence type="ECO:0000313" key="27">
    <source>
        <dbReference type="Proteomes" id="UP000476176"/>
    </source>
</evidence>
<keyword evidence="3" id="KW-0349">Heme</keyword>
<evidence type="ECO:0000256" key="9">
    <source>
        <dbReference type="SAM" id="SignalP"/>
    </source>
</evidence>
<name>A0A6A4DY82_9STRA</name>
<comment type="caution">
    <text evidence="19">The sequence shown here is derived from an EMBL/GenBank/DDBJ whole genome shotgun (WGS) entry which is preliminary data.</text>
</comment>
<dbReference type="Proteomes" id="UP000440732">
    <property type="component" value="Unassembled WGS sequence"/>
</dbReference>
<dbReference type="Proteomes" id="UP000460718">
    <property type="component" value="Unassembled WGS sequence"/>
</dbReference>
<keyword evidence="21" id="KW-1185">Reference proteome</keyword>
<dbReference type="SUPFAM" id="SSF47571">
    <property type="entry name" value="Cloroperoxidase"/>
    <property type="match status" value="1"/>
</dbReference>
<evidence type="ECO:0000313" key="15">
    <source>
        <dbReference type="EMBL" id="KAE9147692.1"/>
    </source>
</evidence>
<evidence type="ECO:0000313" key="21">
    <source>
        <dbReference type="Proteomes" id="UP000433483"/>
    </source>
</evidence>
<dbReference type="EMBL" id="QXFW01000351">
    <property type="protein sequence ID" value="KAE9015114.1"/>
    <property type="molecule type" value="Genomic_DNA"/>
</dbReference>
<dbReference type="Proteomes" id="UP000476176">
    <property type="component" value="Unassembled WGS sequence"/>
</dbReference>
<proteinExistence type="inferred from homology"/>
<dbReference type="Gene3D" id="1.10.489.10">
    <property type="entry name" value="Chloroperoxidase-like"/>
    <property type="match status" value="1"/>
</dbReference>
<gene>
    <name evidence="19" type="ORF">PF001_g8076</name>
    <name evidence="18" type="ORF">PF002_g4960</name>
    <name evidence="17" type="ORF">PF004_g7396</name>
    <name evidence="16" type="ORF">PF005_g8717</name>
    <name evidence="15" type="ORF">PF006_g7651</name>
    <name evidence="14" type="ORF">PF007_g8672</name>
    <name evidence="11" type="ORF">PF009_g9505</name>
    <name evidence="13" type="ORF">PF010_g8069</name>
    <name evidence="12" type="ORF">PF011_g7771</name>
</gene>
<evidence type="ECO:0000256" key="1">
    <source>
        <dbReference type="ARBA" id="ARBA00001970"/>
    </source>
</evidence>
<dbReference type="AlphaFoldDB" id="A0A6A4DY82"/>
<dbReference type="EMBL" id="QXGC01000319">
    <property type="protein sequence ID" value="KAE9240701.1"/>
    <property type="molecule type" value="Genomic_DNA"/>
</dbReference>
<evidence type="ECO:0000313" key="12">
    <source>
        <dbReference type="EMBL" id="KAE9015114.1"/>
    </source>
</evidence>
<feature type="region of interest" description="Disordered" evidence="8">
    <location>
        <begin position="44"/>
        <end position="64"/>
    </location>
</feature>
<evidence type="ECO:0000313" key="24">
    <source>
        <dbReference type="Proteomes" id="UP000440732"/>
    </source>
</evidence>
<dbReference type="EMBL" id="QXFZ01000370">
    <property type="protein sequence ID" value="KAE9119128.1"/>
    <property type="molecule type" value="Genomic_DNA"/>
</dbReference>
<evidence type="ECO:0000259" key="10">
    <source>
        <dbReference type="PROSITE" id="PS51405"/>
    </source>
</evidence>
<dbReference type="EMBL" id="QXGE01000357">
    <property type="protein sequence ID" value="KAE9314870.1"/>
    <property type="molecule type" value="Genomic_DNA"/>
</dbReference>
<dbReference type="Proteomes" id="UP000437068">
    <property type="component" value="Unassembled WGS sequence"/>
</dbReference>
<dbReference type="GO" id="GO:0046872">
    <property type="term" value="F:metal ion binding"/>
    <property type="evidence" value="ECO:0007669"/>
    <property type="project" value="UniProtKB-KW"/>
</dbReference>
<dbReference type="PROSITE" id="PS51405">
    <property type="entry name" value="HEME_HALOPEROXIDASE"/>
    <property type="match status" value="1"/>
</dbReference>
<dbReference type="Proteomes" id="UP000433483">
    <property type="component" value="Unassembled WGS sequence"/>
</dbReference>
<keyword evidence="9" id="KW-0732">Signal</keyword>
<dbReference type="InterPro" id="IPR000028">
    <property type="entry name" value="Chloroperoxidase"/>
</dbReference>
<evidence type="ECO:0000313" key="14">
    <source>
        <dbReference type="EMBL" id="KAE9119128.1"/>
    </source>
</evidence>
<accession>A0A6A4DY82</accession>
<dbReference type="EMBL" id="QXGF01000408">
    <property type="protein sequence ID" value="KAE8940695.1"/>
    <property type="molecule type" value="Genomic_DNA"/>
</dbReference>
<feature type="signal peptide" evidence="9">
    <location>
        <begin position="1"/>
        <end position="24"/>
    </location>
</feature>